<gene>
    <name evidence="5" type="ORF">CQW49_05825</name>
</gene>
<proteinExistence type="inferred from homology"/>
<feature type="domain" description="N6 adenine-specific DNA methyltransferase N-terminal" evidence="4">
    <location>
        <begin position="9"/>
        <end position="55"/>
    </location>
</feature>
<sequence length="159" mass="17623">MASDDAETERRLRSVADQLRANSGLKPSEYSRPVLDLLFLRYADGCFAEAEKQLKSRPSSPPRRANTGRFQGAGRRLSDASVRGAHGVRPGVERGRAASPPRGADRRGTGSLRHPHPSEPRPTKAEEMNVKIARSLLAKLEREELIIDWRLCEAEKADV</sequence>
<evidence type="ECO:0000256" key="1">
    <source>
        <dbReference type="ARBA" id="ARBA00006594"/>
    </source>
</evidence>
<evidence type="ECO:0000256" key="3">
    <source>
        <dbReference type="SAM" id="MobiDB-lite"/>
    </source>
</evidence>
<dbReference type="EMBL" id="CP023737">
    <property type="protein sequence ID" value="ATQ67467.1"/>
    <property type="molecule type" value="Genomic_DNA"/>
</dbReference>
<dbReference type="InterPro" id="IPR038333">
    <property type="entry name" value="T1MK-like_N_sf"/>
</dbReference>
<protein>
    <recommendedName>
        <fullName evidence="4">N6 adenine-specific DNA methyltransferase N-terminal domain-containing protein</fullName>
    </recommendedName>
</protein>
<evidence type="ECO:0000313" key="6">
    <source>
        <dbReference type="Proteomes" id="UP000230709"/>
    </source>
</evidence>
<name>A0A2D2CXJ3_METT3</name>
<keyword evidence="2" id="KW-0680">Restriction system</keyword>
<feature type="region of interest" description="Disordered" evidence="3">
    <location>
        <begin position="51"/>
        <end position="127"/>
    </location>
</feature>
<accession>A0A2D2CXJ3</accession>
<dbReference type="Proteomes" id="UP000230709">
    <property type="component" value="Chromosome"/>
</dbReference>
<dbReference type="Pfam" id="PF12161">
    <property type="entry name" value="HsdM_N"/>
    <property type="match status" value="1"/>
</dbReference>
<comment type="similarity">
    <text evidence="1">Belongs to the N(4)/N(6)-methyltransferase family.</text>
</comment>
<dbReference type="GO" id="GO:0009307">
    <property type="term" value="P:DNA restriction-modification system"/>
    <property type="evidence" value="ECO:0007669"/>
    <property type="project" value="UniProtKB-KW"/>
</dbReference>
<dbReference type="Gene3D" id="1.20.1260.30">
    <property type="match status" value="1"/>
</dbReference>
<dbReference type="STRING" id="595536.GCA_000178815_03993"/>
<organism evidence="5 6">
    <name type="scientific">Methylosinus trichosporium (strain ATCC 35070 / NCIMB 11131 / UNIQEM 75 / OB3b)</name>
    <dbReference type="NCBI Taxonomy" id="595536"/>
    <lineage>
        <taxon>Bacteria</taxon>
        <taxon>Pseudomonadati</taxon>
        <taxon>Pseudomonadota</taxon>
        <taxon>Alphaproteobacteria</taxon>
        <taxon>Hyphomicrobiales</taxon>
        <taxon>Methylocystaceae</taxon>
        <taxon>Methylosinus</taxon>
    </lineage>
</organism>
<evidence type="ECO:0000256" key="2">
    <source>
        <dbReference type="ARBA" id="ARBA00022747"/>
    </source>
</evidence>
<evidence type="ECO:0000313" key="5">
    <source>
        <dbReference type="EMBL" id="ATQ67467.1"/>
    </source>
</evidence>
<dbReference type="KEGG" id="mtw:CQW49_05825"/>
<dbReference type="InterPro" id="IPR022749">
    <property type="entry name" value="D12N6_MeTrfase_N"/>
</dbReference>
<dbReference type="AlphaFoldDB" id="A0A2D2CXJ3"/>
<evidence type="ECO:0000259" key="4">
    <source>
        <dbReference type="Pfam" id="PF12161"/>
    </source>
</evidence>
<feature type="compositionally biased region" description="Basic and acidic residues" evidence="3">
    <location>
        <begin position="116"/>
        <end position="127"/>
    </location>
</feature>
<keyword evidence="6" id="KW-1185">Reference proteome</keyword>
<reference evidence="6" key="1">
    <citation type="submission" date="2017-10" db="EMBL/GenBank/DDBJ databases">
        <title>Completed PacBio SMRT sequence of Methylosinus trichosporium OB3b reveals presence of a third large plasmid.</title>
        <authorList>
            <person name="Charles T.C."/>
            <person name="Lynch M.D.J."/>
            <person name="Heil J.R."/>
            <person name="Cheng J."/>
        </authorList>
    </citation>
    <scope>NUCLEOTIDE SEQUENCE [LARGE SCALE GENOMIC DNA]</scope>
    <source>
        <strain evidence="6">OB3b</strain>
    </source>
</reference>